<gene>
    <name evidence="10" type="ORF">DW099_18045</name>
</gene>
<comment type="pathway">
    <text evidence="1 8">Amino-acid biosynthesis; L-histidine biosynthesis; L-histidine from 5-phospho-alpha-D-ribose 1-diphosphate: step 8/9.</text>
</comment>
<accession>A0A415DV77</accession>
<dbReference type="InterPro" id="IPR010140">
    <property type="entry name" value="Histidinol_P_phosphatase_HisJ"/>
</dbReference>
<evidence type="ECO:0000256" key="5">
    <source>
        <dbReference type="ARBA" id="ARBA00022801"/>
    </source>
</evidence>
<evidence type="ECO:0000256" key="8">
    <source>
        <dbReference type="RuleBase" id="RU366003"/>
    </source>
</evidence>
<dbReference type="InterPro" id="IPR016195">
    <property type="entry name" value="Pol/histidinol_Pase-like"/>
</dbReference>
<feature type="domain" description="Polymerase/histidinol phosphatase N-terminal" evidence="9">
    <location>
        <begin position="3"/>
        <end position="95"/>
    </location>
</feature>
<keyword evidence="5 8" id="KW-0378">Hydrolase</keyword>
<dbReference type="RefSeq" id="WP_118336603.1">
    <property type="nucleotide sequence ID" value="NZ_AP025567.1"/>
</dbReference>
<dbReference type="AlphaFoldDB" id="A0A415DV77"/>
<dbReference type="GO" id="GO:0004401">
    <property type="term" value="F:histidinol-phosphatase activity"/>
    <property type="evidence" value="ECO:0007669"/>
    <property type="project" value="UniProtKB-UniRule"/>
</dbReference>
<dbReference type="Gene3D" id="3.20.20.140">
    <property type="entry name" value="Metal-dependent hydrolases"/>
    <property type="match status" value="1"/>
</dbReference>
<dbReference type="Pfam" id="PF02811">
    <property type="entry name" value="PHP"/>
    <property type="match status" value="1"/>
</dbReference>
<dbReference type="GO" id="GO:0005737">
    <property type="term" value="C:cytoplasm"/>
    <property type="evidence" value="ECO:0007669"/>
    <property type="project" value="TreeGrafter"/>
</dbReference>
<protein>
    <recommendedName>
        <fullName evidence="3 8">Histidinol-phosphatase</fullName>
        <shortName evidence="8">HolPase</shortName>
        <ecNumber evidence="3 8">3.1.3.15</ecNumber>
    </recommendedName>
</protein>
<keyword evidence="4 8" id="KW-0028">Amino-acid biosynthesis</keyword>
<name>A0A415DV77_9FIRM</name>
<reference evidence="10 11" key="1">
    <citation type="submission" date="2018-08" db="EMBL/GenBank/DDBJ databases">
        <title>A genome reference for cultivated species of the human gut microbiota.</title>
        <authorList>
            <person name="Zou Y."/>
            <person name="Xue W."/>
            <person name="Luo G."/>
        </authorList>
    </citation>
    <scope>NUCLEOTIDE SEQUENCE [LARGE SCALE GENOMIC DNA]</scope>
    <source>
        <strain evidence="10 11">AM07-24</strain>
    </source>
</reference>
<evidence type="ECO:0000256" key="2">
    <source>
        <dbReference type="ARBA" id="ARBA00009152"/>
    </source>
</evidence>
<evidence type="ECO:0000256" key="6">
    <source>
        <dbReference type="ARBA" id="ARBA00023102"/>
    </source>
</evidence>
<dbReference type="SMART" id="SM00481">
    <property type="entry name" value="POLIIIAc"/>
    <property type="match status" value="1"/>
</dbReference>
<keyword evidence="6 8" id="KW-0368">Histidine biosynthesis</keyword>
<dbReference type="PANTHER" id="PTHR21039">
    <property type="entry name" value="HISTIDINOL PHOSPHATASE-RELATED"/>
    <property type="match status" value="1"/>
</dbReference>
<dbReference type="OrthoDB" id="9775255at2"/>
<dbReference type="InterPro" id="IPR003141">
    <property type="entry name" value="Pol/His_phosphatase_N"/>
</dbReference>
<evidence type="ECO:0000313" key="11">
    <source>
        <dbReference type="Proteomes" id="UP000284841"/>
    </source>
</evidence>
<evidence type="ECO:0000313" key="10">
    <source>
        <dbReference type="EMBL" id="RHJ84101.1"/>
    </source>
</evidence>
<comment type="similarity">
    <text evidence="2 8">Belongs to the PHP hydrolase family. HisK subfamily.</text>
</comment>
<evidence type="ECO:0000259" key="9">
    <source>
        <dbReference type="SMART" id="SM00481"/>
    </source>
</evidence>
<evidence type="ECO:0000256" key="1">
    <source>
        <dbReference type="ARBA" id="ARBA00004970"/>
    </source>
</evidence>
<comment type="caution">
    <text evidence="10">The sequence shown here is derived from an EMBL/GenBank/DDBJ whole genome shotgun (WGS) entry which is preliminary data.</text>
</comment>
<dbReference type="NCBIfam" id="TIGR01856">
    <property type="entry name" value="hisJ_fam"/>
    <property type="match status" value="1"/>
</dbReference>
<dbReference type="STRING" id="1776384.GCA_900086585_00479"/>
<dbReference type="PANTHER" id="PTHR21039:SF0">
    <property type="entry name" value="HISTIDINOL-PHOSPHATASE"/>
    <property type="match status" value="1"/>
</dbReference>
<dbReference type="UniPathway" id="UPA00031">
    <property type="reaction ID" value="UER00013"/>
</dbReference>
<comment type="catalytic activity">
    <reaction evidence="7 8">
        <text>L-histidinol phosphate + H2O = L-histidinol + phosphate</text>
        <dbReference type="Rhea" id="RHEA:14465"/>
        <dbReference type="ChEBI" id="CHEBI:15377"/>
        <dbReference type="ChEBI" id="CHEBI:43474"/>
        <dbReference type="ChEBI" id="CHEBI:57699"/>
        <dbReference type="ChEBI" id="CHEBI:57980"/>
        <dbReference type="EC" id="3.1.3.15"/>
    </reaction>
</comment>
<dbReference type="SUPFAM" id="SSF89550">
    <property type="entry name" value="PHP domain-like"/>
    <property type="match status" value="1"/>
</dbReference>
<dbReference type="EC" id="3.1.3.15" evidence="3 8"/>
<keyword evidence="11" id="KW-1185">Reference proteome</keyword>
<dbReference type="InterPro" id="IPR004013">
    <property type="entry name" value="PHP_dom"/>
</dbReference>
<evidence type="ECO:0000256" key="7">
    <source>
        <dbReference type="ARBA" id="ARBA00049158"/>
    </source>
</evidence>
<evidence type="ECO:0000256" key="4">
    <source>
        <dbReference type="ARBA" id="ARBA00022605"/>
    </source>
</evidence>
<dbReference type="GO" id="GO:0000105">
    <property type="term" value="P:L-histidine biosynthetic process"/>
    <property type="evidence" value="ECO:0007669"/>
    <property type="project" value="UniProtKB-UniRule"/>
</dbReference>
<dbReference type="Proteomes" id="UP000284841">
    <property type="component" value="Unassembled WGS sequence"/>
</dbReference>
<organism evidence="10 11">
    <name type="scientific">Emergencia timonensis</name>
    <dbReference type="NCBI Taxonomy" id="1776384"/>
    <lineage>
        <taxon>Bacteria</taxon>
        <taxon>Bacillati</taxon>
        <taxon>Bacillota</taxon>
        <taxon>Clostridia</taxon>
        <taxon>Peptostreptococcales</taxon>
        <taxon>Anaerovoracaceae</taxon>
        <taxon>Emergencia</taxon>
    </lineage>
</organism>
<dbReference type="EMBL" id="QRMS01000007">
    <property type="protein sequence ID" value="RHJ84101.1"/>
    <property type="molecule type" value="Genomic_DNA"/>
</dbReference>
<proteinExistence type="inferred from homology"/>
<sequence length="276" mass="31734">MIPDMHVHTRWSSDSKTPVEAQIERAIDLGMKSLCITDHQDFDAPPFPPDYFKFLLNDVGDDDTTAAYVADLTALKEKYQDKIELLIGIELGIQPHITEKLNEYASKYPFDFIIGSTHTFHKMDAEDKRHYEDVDIETAVRQYFEEELKNVKGFRHFDVAGHMDFVLRYGPGARETFSYSKYGDIIDEILKELITTGRGIECNTSKYKAKNMINPNKEIIKRYAELGGEIITFGSDAHISERLGEGFEEVSQMVKSYGLSYYAVFRQHEPSFIEID</sequence>
<evidence type="ECO:0000256" key="3">
    <source>
        <dbReference type="ARBA" id="ARBA00013085"/>
    </source>
</evidence>